<feature type="domain" description="Ig-like" evidence="4">
    <location>
        <begin position="3"/>
        <end position="86"/>
    </location>
</feature>
<keyword evidence="1" id="KW-0732">Signal</keyword>
<evidence type="ECO:0000256" key="1">
    <source>
        <dbReference type="ARBA" id="ARBA00022729"/>
    </source>
</evidence>
<dbReference type="PROSITE" id="PS50835">
    <property type="entry name" value="IG_LIKE"/>
    <property type="match status" value="1"/>
</dbReference>
<reference evidence="5 6" key="1">
    <citation type="submission" date="2019-09" db="EMBL/GenBank/DDBJ databases">
        <title>Bird 10,000 Genomes (B10K) Project - Family phase.</title>
        <authorList>
            <person name="Zhang G."/>
        </authorList>
    </citation>
    <scope>NUCLEOTIDE SEQUENCE [LARGE SCALE GENOMIC DNA]</scope>
    <source>
        <strain evidence="5">B10K-LSUMZ-23963</strain>
        <tissue evidence="5">Muscle</tissue>
    </source>
</reference>
<dbReference type="PANTHER" id="PTHR11738:SF186">
    <property type="entry name" value="OSTEOCLAST-ASSOCIATED IMMUNOGLOBULIN-LIKE RECEPTOR"/>
    <property type="match status" value="1"/>
</dbReference>
<dbReference type="Proteomes" id="UP000543287">
    <property type="component" value="Unassembled WGS sequence"/>
</dbReference>
<dbReference type="Gene3D" id="2.60.40.10">
    <property type="entry name" value="Immunoglobulins"/>
    <property type="match status" value="2"/>
</dbReference>
<dbReference type="SUPFAM" id="SSF48726">
    <property type="entry name" value="Immunoglobulin"/>
    <property type="match status" value="2"/>
</dbReference>
<dbReference type="Pfam" id="PF00047">
    <property type="entry name" value="ig"/>
    <property type="match status" value="1"/>
</dbReference>
<sequence>PGPSLSLSPSHKLALGDRVTLQCHTPRQGGRATLHKEGVPYPLWYRDGVRGAAEFPITAARREDAGRYWCQYEMEGEPPEESERVELVLRDPKYPRPHIFPSPGAVGVLGTRFTILCNGGHGATFLLHREGSSAPIQRQAPRGHTALFSIPHVSWVDSGTYSCSYRPRGKMFVSSYPSTFLELEVVE</sequence>
<feature type="non-terminal residue" evidence="5">
    <location>
        <position position="187"/>
    </location>
</feature>
<comment type="caution">
    <text evidence="5">The sequence shown here is derived from an EMBL/GenBank/DDBJ whole genome shotgun (WGS) entry which is preliminary data.</text>
</comment>
<dbReference type="FunFam" id="2.60.40.10:FF:000049">
    <property type="entry name" value="Leukocyte immunoglobulin-like receptor subfamily B member 1"/>
    <property type="match status" value="2"/>
</dbReference>
<dbReference type="AlphaFoldDB" id="A0A7K9BJS2"/>
<dbReference type="InterPro" id="IPR036179">
    <property type="entry name" value="Ig-like_dom_sf"/>
</dbReference>
<dbReference type="SMART" id="SM00409">
    <property type="entry name" value="IG"/>
    <property type="match status" value="2"/>
</dbReference>
<dbReference type="GO" id="GO:0007166">
    <property type="term" value="P:cell surface receptor signaling pathway"/>
    <property type="evidence" value="ECO:0007669"/>
    <property type="project" value="UniProtKB-ARBA"/>
</dbReference>
<accession>A0A7K9BJS2</accession>
<keyword evidence="2" id="KW-1015">Disulfide bond</keyword>
<dbReference type="InterPro" id="IPR007110">
    <property type="entry name" value="Ig-like_dom"/>
</dbReference>
<evidence type="ECO:0000313" key="5">
    <source>
        <dbReference type="EMBL" id="NXG39675.1"/>
    </source>
</evidence>
<dbReference type="PANTHER" id="PTHR11738">
    <property type="entry name" value="MHC CLASS I NK CELL RECEPTOR"/>
    <property type="match status" value="1"/>
</dbReference>
<feature type="non-terminal residue" evidence="5">
    <location>
        <position position="1"/>
    </location>
</feature>
<organism evidence="5 6">
    <name type="scientific">Dromaius novaehollandiae</name>
    <name type="common">Emu</name>
    <dbReference type="NCBI Taxonomy" id="8790"/>
    <lineage>
        <taxon>Eukaryota</taxon>
        <taxon>Metazoa</taxon>
        <taxon>Chordata</taxon>
        <taxon>Craniata</taxon>
        <taxon>Vertebrata</taxon>
        <taxon>Euteleostomi</taxon>
        <taxon>Archelosauria</taxon>
        <taxon>Archosauria</taxon>
        <taxon>Dinosauria</taxon>
        <taxon>Saurischia</taxon>
        <taxon>Theropoda</taxon>
        <taxon>Coelurosauria</taxon>
        <taxon>Aves</taxon>
        <taxon>Palaeognathae</taxon>
        <taxon>Casuariiformes</taxon>
        <taxon>Dromaiidae</taxon>
        <taxon>Dromaius</taxon>
    </lineage>
</organism>
<dbReference type="InterPro" id="IPR013783">
    <property type="entry name" value="Ig-like_fold"/>
</dbReference>
<protein>
    <submittedName>
        <fullName evidence="5">IGSF1 protein</fullName>
    </submittedName>
</protein>
<dbReference type="InterPro" id="IPR013151">
    <property type="entry name" value="Immunoglobulin_dom"/>
</dbReference>
<evidence type="ECO:0000313" key="6">
    <source>
        <dbReference type="Proteomes" id="UP000543287"/>
    </source>
</evidence>
<proteinExistence type="predicted"/>
<name>A0A7K9BJS2_DRONO</name>
<evidence type="ECO:0000256" key="3">
    <source>
        <dbReference type="ARBA" id="ARBA00023319"/>
    </source>
</evidence>
<keyword evidence="3" id="KW-0393">Immunoglobulin domain</keyword>
<dbReference type="EMBL" id="VWZH01000514">
    <property type="protein sequence ID" value="NXG39675.1"/>
    <property type="molecule type" value="Genomic_DNA"/>
</dbReference>
<evidence type="ECO:0000259" key="4">
    <source>
        <dbReference type="PROSITE" id="PS50835"/>
    </source>
</evidence>
<dbReference type="InterPro" id="IPR003599">
    <property type="entry name" value="Ig_sub"/>
</dbReference>
<dbReference type="InterPro" id="IPR050412">
    <property type="entry name" value="Ig-like_Receptors_ImmuneReg"/>
</dbReference>
<evidence type="ECO:0000256" key="2">
    <source>
        <dbReference type="ARBA" id="ARBA00023157"/>
    </source>
</evidence>
<gene>
    <name evidence="5" type="primary">Igsf1</name>
    <name evidence="5" type="ORF">DRONOV_R12851</name>
</gene>
<dbReference type="GO" id="GO:0002764">
    <property type="term" value="P:immune response-regulating signaling pathway"/>
    <property type="evidence" value="ECO:0007669"/>
    <property type="project" value="TreeGrafter"/>
</dbReference>